<gene>
    <name evidence="2" type="ORF">VFPFJ_05018</name>
</gene>
<protein>
    <submittedName>
        <fullName evidence="2">Uncharacterized protein</fullName>
    </submittedName>
</protein>
<sequence>MPPCQAATTVWSVALSLKSSSSQVLPRYGPSSQRYLTQACPVPYQGMSDDDWPGFLLVRPAQPSTHQRQRQQHSKWRHHPRAGAGPKAAAWTDATHESSQSAARRACLTQPPTAVRIGPISGCGRKPGLG</sequence>
<evidence type="ECO:0000313" key="3">
    <source>
        <dbReference type="Proteomes" id="UP000078340"/>
    </source>
</evidence>
<dbReference type="EMBL" id="LSBI01000004">
    <property type="protein sequence ID" value="OAQ90859.1"/>
    <property type="molecule type" value="Genomic_DNA"/>
</dbReference>
<evidence type="ECO:0000313" key="2">
    <source>
        <dbReference type="EMBL" id="OAQ90859.1"/>
    </source>
</evidence>
<organism evidence="2 3">
    <name type="scientific">Purpureocillium lilacinum</name>
    <name type="common">Paecilomyces lilacinus</name>
    <dbReference type="NCBI Taxonomy" id="33203"/>
    <lineage>
        <taxon>Eukaryota</taxon>
        <taxon>Fungi</taxon>
        <taxon>Dikarya</taxon>
        <taxon>Ascomycota</taxon>
        <taxon>Pezizomycotina</taxon>
        <taxon>Sordariomycetes</taxon>
        <taxon>Hypocreomycetidae</taxon>
        <taxon>Hypocreales</taxon>
        <taxon>Ophiocordycipitaceae</taxon>
        <taxon>Purpureocillium</taxon>
    </lineage>
</organism>
<dbReference type="AlphaFoldDB" id="A0A179HN23"/>
<comment type="caution">
    <text evidence="2">The sequence shown here is derived from an EMBL/GenBank/DDBJ whole genome shotgun (WGS) entry which is preliminary data.</text>
</comment>
<accession>A0A179HN23</accession>
<feature type="compositionally biased region" description="Basic residues" evidence="1">
    <location>
        <begin position="67"/>
        <end position="81"/>
    </location>
</feature>
<name>A0A179HN23_PURLI</name>
<reference evidence="2 3" key="1">
    <citation type="submission" date="2016-02" db="EMBL/GenBank/DDBJ databases">
        <title>Biosynthesis of antibiotic leucinostatins and their inhibition on Phytophthora in bio-control Purpureocillium lilacinum.</title>
        <authorList>
            <person name="Wang G."/>
            <person name="Liu Z."/>
            <person name="Lin R."/>
            <person name="Li E."/>
            <person name="Mao Z."/>
            <person name="Ling J."/>
            <person name="Yin W."/>
            <person name="Xie B."/>
        </authorList>
    </citation>
    <scope>NUCLEOTIDE SEQUENCE [LARGE SCALE GENOMIC DNA]</scope>
    <source>
        <strain evidence="2">PLFJ-1</strain>
    </source>
</reference>
<evidence type="ECO:0000256" key="1">
    <source>
        <dbReference type="SAM" id="MobiDB-lite"/>
    </source>
</evidence>
<dbReference type="Proteomes" id="UP000078340">
    <property type="component" value="Unassembled WGS sequence"/>
</dbReference>
<feature type="region of interest" description="Disordered" evidence="1">
    <location>
        <begin position="59"/>
        <end position="130"/>
    </location>
</feature>
<proteinExistence type="predicted"/>